<evidence type="ECO:0000256" key="3">
    <source>
        <dbReference type="PROSITE-ProRule" id="PRU00221"/>
    </source>
</evidence>
<feature type="non-terminal residue" evidence="4">
    <location>
        <position position="1"/>
    </location>
</feature>
<evidence type="ECO:0000256" key="2">
    <source>
        <dbReference type="ARBA" id="ARBA00022737"/>
    </source>
</evidence>
<proteinExistence type="predicted"/>
<name>X6LLD5_RETFI</name>
<organism evidence="4 5">
    <name type="scientific">Reticulomyxa filosa</name>
    <dbReference type="NCBI Taxonomy" id="46433"/>
    <lineage>
        <taxon>Eukaryota</taxon>
        <taxon>Sar</taxon>
        <taxon>Rhizaria</taxon>
        <taxon>Retaria</taxon>
        <taxon>Foraminifera</taxon>
        <taxon>Monothalamids</taxon>
        <taxon>Reticulomyxidae</taxon>
        <taxon>Reticulomyxa</taxon>
    </lineage>
</organism>
<keyword evidence="1 3" id="KW-0853">WD repeat</keyword>
<dbReference type="GO" id="GO:0000398">
    <property type="term" value="P:mRNA splicing, via spliceosome"/>
    <property type="evidence" value="ECO:0007669"/>
    <property type="project" value="TreeGrafter"/>
</dbReference>
<protein>
    <submittedName>
        <fullName evidence="4">Uncharacterized protein</fullName>
    </submittedName>
</protein>
<dbReference type="PROSITE" id="PS00678">
    <property type="entry name" value="WD_REPEATS_1"/>
    <property type="match status" value="1"/>
</dbReference>
<dbReference type="GO" id="GO:0017070">
    <property type="term" value="F:U6 snRNA binding"/>
    <property type="evidence" value="ECO:0007669"/>
    <property type="project" value="TreeGrafter"/>
</dbReference>
<dbReference type="AlphaFoldDB" id="X6LLD5"/>
<dbReference type="Pfam" id="PF00400">
    <property type="entry name" value="WD40"/>
    <property type="match status" value="1"/>
</dbReference>
<dbReference type="InterPro" id="IPR015943">
    <property type="entry name" value="WD40/YVTN_repeat-like_dom_sf"/>
</dbReference>
<dbReference type="SUPFAM" id="SSF50978">
    <property type="entry name" value="WD40 repeat-like"/>
    <property type="match status" value="1"/>
</dbReference>
<dbReference type="Gene3D" id="2.130.10.10">
    <property type="entry name" value="YVTN repeat-like/Quinoprotein amine dehydrogenase"/>
    <property type="match status" value="1"/>
</dbReference>
<dbReference type="InterPro" id="IPR019775">
    <property type="entry name" value="WD40_repeat_CS"/>
</dbReference>
<keyword evidence="2" id="KW-0677">Repeat</keyword>
<reference evidence="4 5" key="1">
    <citation type="journal article" date="2013" name="Curr. Biol.">
        <title>The Genome of the Foraminiferan Reticulomyxa filosa.</title>
        <authorList>
            <person name="Glockner G."/>
            <person name="Hulsmann N."/>
            <person name="Schleicher M."/>
            <person name="Noegel A.A."/>
            <person name="Eichinger L."/>
            <person name="Gallinger C."/>
            <person name="Pawlowski J."/>
            <person name="Sierra R."/>
            <person name="Euteneuer U."/>
            <person name="Pillet L."/>
            <person name="Moustafa A."/>
            <person name="Platzer M."/>
            <person name="Groth M."/>
            <person name="Szafranski K."/>
            <person name="Schliwa M."/>
        </authorList>
    </citation>
    <scope>NUCLEOTIDE SEQUENCE [LARGE SCALE GENOMIC DNA]</scope>
</reference>
<sequence>DIRSSQQIEVFNGHKGHVFAADYSPFAIKNSDKVIDSNSKVICSGSVDNTIRFWDIRSNKNELYVMKVDEEVTCLKFIELKKKVSNNQKKLNGNYRVNLCYGSSEGPICLWE</sequence>
<dbReference type="SMART" id="SM00320">
    <property type="entry name" value="WD40"/>
    <property type="match status" value="1"/>
</dbReference>
<dbReference type="PROSITE" id="PS50082">
    <property type="entry name" value="WD_REPEATS_2"/>
    <property type="match status" value="1"/>
</dbReference>
<comment type="caution">
    <text evidence="4">The sequence shown here is derived from an EMBL/GenBank/DDBJ whole genome shotgun (WGS) entry which is preliminary data.</text>
</comment>
<dbReference type="GO" id="GO:0030621">
    <property type="term" value="F:U4 snRNA binding"/>
    <property type="evidence" value="ECO:0007669"/>
    <property type="project" value="TreeGrafter"/>
</dbReference>
<dbReference type="InterPro" id="IPR036322">
    <property type="entry name" value="WD40_repeat_dom_sf"/>
</dbReference>
<accession>X6LLD5</accession>
<dbReference type="PANTHER" id="PTHR19846:SF0">
    <property type="entry name" value="PRE-MRNA PROCESSING FACTOR 4"/>
    <property type="match status" value="1"/>
</dbReference>
<dbReference type="GO" id="GO:0046540">
    <property type="term" value="C:U4/U6 x U5 tri-snRNP complex"/>
    <property type="evidence" value="ECO:0007669"/>
    <property type="project" value="TreeGrafter"/>
</dbReference>
<evidence type="ECO:0000256" key="1">
    <source>
        <dbReference type="ARBA" id="ARBA00022574"/>
    </source>
</evidence>
<dbReference type="PANTHER" id="PTHR19846">
    <property type="entry name" value="WD40 REPEAT PROTEIN"/>
    <property type="match status" value="1"/>
</dbReference>
<dbReference type="EMBL" id="ASPP01036481">
    <property type="protein sequence ID" value="ETO02186.1"/>
    <property type="molecule type" value="Genomic_DNA"/>
</dbReference>
<dbReference type="Proteomes" id="UP000023152">
    <property type="component" value="Unassembled WGS sequence"/>
</dbReference>
<dbReference type="InterPro" id="IPR001680">
    <property type="entry name" value="WD40_rpt"/>
</dbReference>
<gene>
    <name evidence="4" type="ORF">RFI_35250</name>
</gene>
<evidence type="ECO:0000313" key="4">
    <source>
        <dbReference type="EMBL" id="ETO02186.1"/>
    </source>
</evidence>
<feature type="repeat" description="WD" evidence="3">
    <location>
        <begin position="38"/>
        <end position="64"/>
    </location>
</feature>
<evidence type="ECO:0000313" key="5">
    <source>
        <dbReference type="Proteomes" id="UP000023152"/>
    </source>
</evidence>
<keyword evidence="5" id="KW-1185">Reference proteome</keyword>